<name>A0A2G8KJN8_STIJA</name>
<dbReference type="Proteomes" id="UP000230750">
    <property type="component" value="Unassembled WGS sequence"/>
</dbReference>
<evidence type="ECO:0000313" key="2">
    <source>
        <dbReference type="Proteomes" id="UP000230750"/>
    </source>
</evidence>
<comment type="caution">
    <text evidence="1">The sequence shown here is derived from an EMBL/GenBank/DDBJ whole genome shotgun (WGS) entry which is preliminary data.</text>
</comment>
<protein>
    <submittedName>
        <fullName evidence="1">Uncharacterized protein</fullName>
    </submittedName>
</protein>
<accession>A0A2G8KJN8</accession>
<evidence type="ECO:0000313" key="1">
    <source>
        <dbReference type="EMBL" id="PIK48214.1"/>
    </source>
</evidence>
<proteinExistence type="predicted"/>
<reference evidence="1 2" key="1">
    <citation type="journal article" date="2017" name="PLoS Biol.">
        <title>The sea cucumber genome provides insights into morphological evolution and visceral regeneration.</title>
        <authorList>
            <person name="Zhang X."/>
            <person name="Sun L."/>
            <person name="Yuan J."/>
            <person name="Sun Y."/>
            <person name="Gao Y."/>
            <person name="Zhang L."/>
            <person name="Li S."/>
            <person name="Dai H."/>
            <person name="Hamel J.F."/>
            <person name="Liu C."/>
            <person name="Yu Y."/>
            <person name="Liu S."/>
            <person name="Lin W."/>
            <person name="Guo K."/>
            <person name="Jin S."/>
            <person name="Xu P."/>
            <person name="Storey K.B."/>
            <person name="Huan P."/>
            <person name="Zhang T."/>
            <person name="Zhou Y."/>
            <person name="Zhang J."/>
            <person name="Lin C."/>
            <person name="Li X."/>
            <person name="Xing L."/>
            <person name="Huo D."/>
            <person name="Sun M."/>
            <person name="Wang L."/>
            <person name="Mercier A."/>
            <person name="Li F."/>
            <person name="Yang H."/>
            <person name="Xiang J."/>
        </authorList>
    </citation>
    <scope>NUCLEOTIDE SEQUENCE [LARGE SCALE GENOMIC DNA]</scope>
    <source>
        <strain evidence="1">Shaxun</strain>
        <tissue evidence="1">Muscle</tissue>
    </source>
</reference>
<dbReference type="PANTHER" id="PTHR47018">
    <property type="entry name" value="CXC DOMAIN-CONTAINING PROTEIN-RELATED"/>
    <property type="match status" value="1"/>
</dbReference>
<dbReference type="AlphaFoldDB" id="A0A2G8KJN8"/>
<sequence length="333" mass="36921">MDAIETTYLNMLGADGLENHSPAFTRKWLKEKILTELPSVKSFLQTDRRKSAVLYSPDACEEGMVHCAIARDDDGVTQMKAIYKSAQVIRKLIEDFTKKDKPSTALPVSSNIDDVPAELYTLIRWIMVGPVQDLEHETRTSAVNRAALAVSQNIMFGFKSNRQVKYKPSSDTATFGPHHIRENPQVLGLGQTVHHDTRSKMLMDLLNGQGHCVSYGRTLLIETALANAVVENTTHFQGLYVPPFLKKGAFVFFAADNTDFAEDTTDGKHSWNGYCSVPETTDVPGEPIAPPLVIGDAQSLSVTPYHVDVLHCDKPKPQPIHRTEDFIQRGGSL</sequence>
<dbReference type="OrthoDB" id="6771101at2759"/>
<dbReference type="EMBL" id="MRZV01000535">
    <property type="protein sequence ID" value="PIK48214.1"/>
    <property type="molecule type" value="Genomic_DNA"/>
</dbReference>
<keyword evidence="2" id="KW-1185">Reference proteome</keyword>
<organism evidence="1 2">
    <name type="scientific">Stichopus japonicus</name>
    <name type="common">Sea cucumber</name>
    <dbReference type="NCBI Taxonomy" id="307972"/>
    <lineage>
        <taxon>Eukaryota</taxon>
        <taxon>Metazoa</taxon>
        <taxon>Echinodermata</taxon>
        <taxon>Eleutherozoa</taxon>
        <taxon>Echinozoa</taxon>
        <taxon>Holothuroidea</taxon>
        <taxon>Aspidochirotacea</taxon>
        <taxon>Aspidochirotida</taxon>
        <taxon>Stichopodidae</taxon>
        <taxon>Apostichopus</taxon>
    </lineage>
</organism>
<dbReference type="PANTHER" id="PTHR47018:SF3">
    <property type="entry name" value="MYCBP-ASSOCIATED PROTEIN"/>
    <property type="match status" value="1"/>
</dbReference>
<gene>
    <name evidence="1" type="ORF">BSL78_14922</name>
</gene>